<sequence>MTPTKAFQIAIEVYDAYADRLQTFAYRIERGEIQGAKAVQCLATPTVSRADIHALSTAVRRIARQAETQLAKPDVGLALIAVVSGVRTLARRGYDILTEDCPDIQEPGSALQPAMDAMDTAFPRPPEGAVTTSEIEAYQRQLERANPWRDISRSFPLFWRSFLARRQTLRQMNRFQTESSNIGRNTLFPWRNL</sequence>
<evidence type="ECO:0000313" key="2">
    <source>
        <dbReference type="Proteomes" id="UP000273516"/>
    </source>
</evidence>
<gene>
    <name evidence="1" type="ORF">C9E81_04765</name>
</gene>
<accession>A0A3M0ME44</accession>
<dbReference type="RefSeq" id="WP_122111193.1">
    <property type="nucleotide sequence ID" value="NZ_QOKZ01000002.1"/>
</dbReference>
<dbReference type="Proteomes" id="UP000273516">
    <property type="component" value="Unassembled WGS sequence"/>
</dbReference>
<dbReference type="AlphaFoldDB" id="A0A3M0ME44"/>
<proteinExistence type="predicted"/>
<dbReference type="EMBL" id="QOKZ01000002">
    <property type="protein sequence ID" value="RMC36032.1"/>
    <property type="molecule type" value="Genomic_DNA"/>
</dbReference>
<dbReference type="OrthoDB" id="9828096at2"/>
<name>A0A3M0ME44_9RHOB</name>
<comment type="caution">
    <text evidence="1">The sequence shown here is derived from an EMBL/GenBank/DDBJ whole genome shotgun (WGS) entry which is preliminary data.</text>
</comment>
<protein>
    <submittedName>
        <fullName evidence="1">Uncharacterized protein</fullName>
    </submittedName>
</protein>
<organism evidence="1 2">
    <name type="scientific">Paracoccus alkanivorans</name>
    <dbReference type="NCBI Taxonomy" id="2116655"/>
    <lineage>
        <taxon>Bacteria</taxon>
        <taxon>Pseudomonadati</taxon>
        <taxon>Pseudomonadota</taxon>
        <taxon>Alphaproteobacteria</taxon>
        <taxon>Rhodobacterales</taxon>
        <taxon>Paracoccaceae</taxon>
        <taxon>Paracoccus</taxon>
    </lineage>
</organism>
<keyword evidence="2" id="KW-1185">Reference proteome</keyword>
<evidence type="ECO:0000313" key="1">
    <source>
        <dbReference type="EMBL" id="RMC36032.1"/>
    </source>
</evidence>
<reference evidence="1 2" key="1">
    <citation type="submission" date="2018-07" db="EMBL/GenBank/DDBJ databases">
        <authorList>
            <person name="Zhang Y."/>
            <person name="Wang L."/>
            <person name="Ma S."/>
        </authorList>
    </citation>
    <scope>NUCLEOTIDE SEQUENCE [LARGE SCALE GENOMIC DNA]</scope>
    <source>
        <strain evidence="1 2">4-2</strain>
    </source>
</reference>